<dbReference type="PANTHER" id="PTHR43712:SF17">
    <property type="entry name" value="O-METHYLTRANSFERASE"/>
    <property type="match status" value="1"/>
</dbReference>
<keyword evidence="2 6" id="KW-0808">Transferase</keyword>
<dbReference type="GO" id="GO:0008171">
    <property type="term" value="F:O-methyltransferase activity"/>
    <property type="evidence" value="ECO:0007669"/>
    <property type="project" value="InterPro"/>
</dbReference>
<dbReference type="AlphaFoldDB" id="A0A166MH39"/>
<dbReference type="Pfam" id="PF00891">
    <property type="entry name" value="Methyltransf_2"/>
    <property type="match status" value="1"/>
</dbReference>
<evidence type="ECO:0000256" key="3">
    <source>
        <dbReference type="ARBA" id="ARBA00022691"/>
    </source>
</evidence>
<keyword evidence="1 6" id="KW-0489">Methyltransferase</keyword>
<dbReference type="Gene3D" id="3.40.50.150">
    <property type="entry name" value="Vaccinia Virus protein VP39"/>
    <property type="match status" value="1"/>
</dbReference>
<dbReference type="InterPro" id="IPR016461">
    <property type="entry name" value="COMT-like"/>
</dbReference>
<dbReference type="PROSITE" id="PS51683">
    <property type="entry name" value="SAM_OMT_II"/>
    <property type="match status" value="1"/>
</dbReference>
<accession>A0A166MH39</accession>
<reference evidence="6 7" key="1">
    <citation type="submission" date="2015-06" db="EMBL/GenBank/DDBJ databases">
        <title>Survival trade-offs in plant roots during colonization by closely related pathogenic and mutualistic fungi.</title>
        <authorList>
            <person name="Hacquard S."/>
            <person name="Kracher B."/>
            <person name="Hiruma K."/>
            <person name="Weinman A."/>
            <person name="Muench P."/>
            <person name="Garrido Oter R."/>
            <person name="Ver Loren van Themaat E."/>
            <person name="Dallerey J.-F."/>
            <person name="Damm U."/>
            <person name="Henrissat B."/>
            <person name="Lespinet O."/>
            <person name="Thon M."/>
            <person name="Kemen E."/>
            <person name="McHardy A.C."/>
            <person name="Schulze-Lefert P."/>
            <person name="O'Connell R.J."/>
        </authorList>
    </citation>
    <scope>NUCLEOTIDE SEQUENCE [LARGE SCALE GENOMIC DNA]</scope>
    <source>
        <strain evidence="6 7">0861</strain>
    </source>
</reference>
<dbReference type="InterPro" id="IPR029063">
    <property type="entry name" value="SAM-dependent_MTases_sf"/>
</dbReference>
<feature type="active site" description="Proton acceptor" evidence="4">
    <location>
        <position position="322"/>
    </location>
</feature>
<dbReference type="InterPro" id="IPR001077">
    <property type="entry name" value="COMT_C"/>
</dbReference>
<name>A0A166MH39_9PEZI</name>
<feature type="domain" description="O-methyltransferase C-terminal" evidence="5">
    <location>
        <begin position="308"/>
        <end position="393"/>
    </location>
</feature>
<organism evidence="6 7">
    <name type="scientific">Colletotrichum tofieldiae</name>
    <dbReference type="NCBI Taxonomy" id="708197"/>
    <lineage>
        <taxon>Eukaryota</taxon>
        <taxon>Fungi</taxon>
        <taxon>Dikarya</taxon>
        <taxon>Ascomycota</taxon>
        <taxon>Pezizomycotina</taxon>
        <taxon>Sordariomycetes</taxon>
        <taxon>Hypocreomycetidae</taxon>
        <taxon>Glomerellales</taxon>
        <taxon>Glomerellaceae</taxon>
        <taxon>Colletotrichum</taxon>
        <taxon>Colletotrichum spaethianum species complex</taxon>
    </lineage>
</organism>
<evidence type="ECO:0000256" key="2">
    <source>
        <dbReference type="ARBA" id="ARBA00022679"/>
    </source>
</evidence>
<evidence type="ECO:0000256" key="4">
    <source>
        <dbReference type="PIRSR" id="PIRSR005739-1"/>
    </source>
</evidence>
<dbReference type="STRING" id="708197.A0A166MH39"/>
<keyword evidence="7" id="KW-1185">Reference proteome</keyword>
<evidence type="ECO:0000313" key="7">
    <source>
        <dbReference type="Proteomes" id="UP000076552"/>
    </source>
</evidence>
<protein>
    <submittedName>
        <fullName evidence="6">Sterigmatocystin 8-O-methyltransferase</fullName>
    </submittedName>
</protein>
<evidence type="ECO:0000256" key="1">
    <source>
        <dbReference type="ARBA" id="ARBA00022603"/>
    </source>
</evidence>
<sequence>MRPNLEASNRQTHGERCAVNSFLQGIRSVNPEDFQNEGERMEALLEVYALMARLESPWETLPALGAALKMCKDLKLFEKWQEQGAEAMTSGQLAEVIGGVCDPSLLYRVLRLLASNHLLEEISIGTFEPTQFSIAITAPVFDGLIHSFYDMSLPLYAKMPEFFAETGLYKYYLQHVHEWNGSLWSYYEAHPEKQEQFNTIQQTISAQQPAWTDIFSAHTLLDADPGVPLLVDVGGSTGHDLLKFYEAHPEKASQLYLEDLGSVIHSAVLPEEINKIEYDFFSKQPIKGNLMTGMKQAICILERDEADPASGARAYYMHSILHDWSDGPARKILEKQKDAMTPGYSKLLIHDHIVVEGFAHPQTTAFDIQMMVMVAGQERSERHWRDLLESAGLRVRIWTLESAVHSVIEAEVSM</sequence>
<evidence type="ECO:0000259" key="5">
    <source>
        <dbReference type="Pfam" id="PF00891"/>
    </source>
</evidence>
<evidence type="ECO:0000313" key="6">
    <source>
        <dbReference type="EMBL" id="KZL64656.1"/>
    </source>
</evidence>
<dbReference type="PANTHER" id="PTHR43712">
    <property type="entry name" value="PUTATIVE (AFU_ORTHOLOGUE AFUA_4G14580)-RELATED"/>
    <property type="match status" value="1"/>
</dbReference>
<keyword evidence="3" id="KW-0949">S-adenosyl-L-methionine</keyword>
<dbReference type="InterPro" id="IPR036388">
    <property type="entry name" value="WH-like_DNA-bd_sf"/>
</dbReference>
<dbReference type="SUPFAM" id="SSF46785">
    <property type="entry name" value="Winged helix' DNA-binding domain"/>
    <property type="match status" value="1"/>
</dbReference>
<dbReference type="GO" id="GO:0032259">
    <property type="term" value="P:methylation"/>
    <property type="evidence" value="ECO:0007669"/>
    <property type="project" value="UniProtKB-KW"/>
</dbReference>
<gene>
    <name evidence="6" type="ORF">CT0861_06970</name>
</gene>
<dbReference type="PIRSF" id="PIRSF005739">
    <property type="entry name" value="O-mtase"/>
    <property type="match status" value="1"/>
</dbReference>
<dbReference type="Proteomes" id="UP000076552">
    <property type="component" value="Unassembled WGS sequence"/>
</dbReference>
<comment type="caution">
    <text evidence="6">The sequence shown here is derived from an EMBL/GenBank/DDBJ whole genome shotgun (WGS) entry which is preliminary data.</text>
</comment>
<dbReference type="EMBL" id="LFIV01000261">
    <property type="protein sequence ID" value="KZL64656.1"/>
    <property type="molecule type" value="Genomic_DNA"/>
</dbReference>
<dbReference type="SUPFAM" id="SSF53335">
    <property type="entry name" value="S-adenosyl-L-methionine-dependent methyltransferases"/>
    <property type="match status" value="1"/>
</dbReference>
<proteinExistence type="predicted"/>
<dbReference type="Gene3D" id="1.10.10.10">
    <property type="entry name" value="Winged helix-like DNA-binding domain superfamily/Winged helix DNA-binding domain"/>
    <property type="match status" value="1"/>
</dbReference>
<dbReference type="InterPro" id="IPR036390">
    <property type="entry name" value="WH_DNA-bd_sf"/>
</dbReference>